<dbReference type="GO" id="GO:0000049">
    <property type="term" value="F:tRNA binding"/>
    <property type="evidence" value="ECO:0007669"/>
    <property type="project" value="UniProtKB-KW"/>
</dbReference>
<gene>
    <name evidence="13" type="ORF">ACFO5R_16295</name>
</gene>
<dbReference type="PANTHER" id="PTHR11777">
    <property type="entry name" value="ALANYL-TRNA SYNTHETASE"/>
    <property type="match status" value="1"/>
</dbReference>
<comment type="similarity">
    <text evidence="1">Belongs to the class-II aminoacyl-tRNA synthetase family.</text>
</comment>
<dbReference type="InterPro" id="IPR009000">
    <property type="entry name" value="Transl_B-barrel_sf"/>
</dbReference>
<evidence type="ECO:0000256" key="8">
    <source>
        <dbReference type="ARBA" id="ARBA00022917"/>
    </source>
</evidence>
<dbReference type="Pfam" id="PF07973">
    <property type="entry name" value="tRNA_SAD"/>
    <property type="match status" value="1"/>
</dbReference>
<dbReference type="GO" id="GO:0002161">
    <property type="term" value="F:aminoacyl-tRNA deacylase activity"/>
    <property type="evidence" value="ECO:0007669"/>
    <property type="project" value="UniProtKB-ARBA"/>
</dbReference>
<keyword evidence="2" id="KW-0820">tRNA-binding</keyword>
<evidence type="ECO:0000256" key="2">
    <source>
        <dbReference type="ARBA" id="ARBA00022555"/>
    </source>
</evidence>
<reference evidence="13 14" key="1">
    <citation type="journal article" date="2019" name="Int. J. Syst. Evol. Microbiol.">
        <title>The Global Catalogue of Microorganisms (GCM) 10K type strain sequencing project: providing services to taxonomists for standard genome sequencing and annotation.</title>
        <authorList>
            <consortium name="The Broad Institute Genomics Platform"/>
            <consortium name="The Broad Institute Genome Sequencing Center for Infectious Disease"/>
            <person name="Wu L."/>
            <person name="Ma J."/>
        </authorList>
    </citation>
    <scope>NUCLEOTIDE SEQUENCE [LARGE SCALE GENOMIC DNA]</scope>
    <source>
        <strain evidence="13 14">WLHS5</strain>
    </source>
</reference>
<keyword evidence="5" id="KW-0862">Zinc</keyword>
<feature type="coiled-coil region" evidence="10">
    <location>
        <begin position="281"/>
        <end position="308"/>
    </location>
</feature>
<evidence type="ECO:0000256" key="6">
    <source>
        <dbReference type="ARBA" id="ARBA00022840"/>
    </source>
</evidence>
<dbReference type="SMART" id="SM00863">
    <property type="entry name" value="tRNA_SAD"/>
    <property type="match status" value="1"/>
</dbReference>
<feature type="region of interest" description="Disordered" evidence="11">
    <location>
        <begin position="194"/>
        <end position="215"/>
    </location>
</feature>
<evidence type="ECO:0000259" key="12">
    <source>
        <dbReference type="PROSITE" id="PS50860"/>
    </source>
</evidence>
<dbReference type="PANTHER" id="PTHR11777:SF9">
    <property type="entry name" value="ALANINE--TRNA LIGASE, CYTOPLASMIC"/>
    <property type="match status" value="1"/>
</dbReference>
<keyword evidence="4" id="KW-0547">Nucleotide-binding</keyword>
<evidence type="ECO:0000256" key="4">
    <source>
        <dbReference type="ARBA" id="ARBA00022741"/>
    </source>
</evidence>
<dbReference type="InterPro" id="IPR018164">
    <property type="entry name" value="Ala-tRNA-synth_IIc_N"/>
</dbReference>
<sequence length="428" mass="45621">MSGQRAAAEPYTTRFETEVTAIDGRTVWLETSYFYGESGGQPADRGTIGDVAVEDVQHVDGEQVHVLAEEPSFRTGQRVLCSIDWSFRMYCMRAHTASHVLYGAGRRLLDDLGYGGFDISDEKVRVDLETSTEIDDETLIELNELVNRAVWESRPVSWEDVPVAEARERDEIAFNEATEEGAFQKGRVRIVTIGSADDNGNGGRPNGATNGDAGEPWDVAACGGTHVRNTREVGPVTVLDRSNPGEGLTRVELAVGPRAIDRRTAEKRTAYGAKRALGVAIEDVSDELARLADERDDLAADLAERERALVAERLANAEPIDRGGETWLTARVGDLPTDTVSDVVRERADAIAADGDEAEAETEAIVVAVGGGDDGPPFAVVGASGKRSAAAILDDLTDEFGGGGGGSETIAQGGGFDATAEELLDALE</sequence>
<evidence type="ECO:0000256" key="1">
    <source>
        <dbReference type="ARBA" id="ARBA00008226"/>
    </source>
</evidence>
<comment type="caution">
    <text evidence="13">The sequence shown here is derived from an EMBL/GenBank/DDBJ whole genome shotgun (WGS) entry which is preliminary data.</text>
</comment>
<evidence type="ECO:0000256" key="5">
    <source>
        <dbReference type="ARBA" id="ARBA00022833"/>
    </source>
</evidence>
<dbReference type="InterPro" id="IPR018165">
    <property type="entry name" value="Ala-tRNA-synth_IIc_core"/>
</dbReference>
<keyword evidence="7" id="KW-0694">RNA-binding</keyword>
<dbReference type="Proteomes" id="UP001595898">
    <property type="component" value="Unassembled WGS sequence"/>
</dbReference>
<dbReference type="GO" id="GO:0005524">
    <property type="term" value="F:ATP binding"/>
    <property type="evidence" value="ECO:0007669"/>
    <property type="project" value="UniProtKB-KW"/>
</dbReference>
<evidence type="ECO:0000256" key="7">
    <source>
        <dbReference type="ARBA" id="ARBA00022884"/>
    </source>
</evidence>
<dbReference type="Gene3D" id="2.40.30.130">
    <property type="match status" value="1"/>
</dbReference>
<keyword evidence="3" id="KW-0436">Ligase</keyword>
<keyword evidence="10" id="KW-0175">Coiled coil</keyword>
<keyword evidence="14" id="KW-1185">Reference proteome</keyword>
<dbReference type="GO" id="GO:0004812">
    <property type="term" value="F:aminoacyl-tRNA ligase activity"/>
    <property type="evidence" value="ECO:0007669"/>
    <property type="project" value="UniProtKB-KW"/>
</dbReference>
<evidence type="ECO:0000256" key="3">
    <source>
        <dbReference type="ARBA" id="ARBA00022598"/>
    </source>
</evidence>
<dbReference type="RefSeq" id="WP_250139833.1">
    <property type="nucleotide sequence ID" value="NZ_JALIQP010000002.1"/>
</dbReference>
<proteinExistence type="inferred from homology"/>
<keyword evidence="6" id="KW-0067">ATP-binding</keyword>
<evidence type="ECO:0000256" key="9">
    <source>
        <dbReference type="ARBA" id="ARBA00023146"/>
    </source>
</evidence>
<evidence type="ECO:0000313" key="14">
    <source>
        <dbReference type="Proteomes" id="UP001595898"/>
    </source>
</evidence>
<dbReference type="Pfam" id="PF01411">
    <property type="entry name" value="tRNA-synt_2c"/>
    <property type="match status" value="1"/>
</dbReference>
<keyword evidence="8" id="KW-0648">Protein biosynthesis</keyword>
<dbReference type="SUPFAM" id="SSF55186">
    <property type="entry name" value="ThrRS/AlaRS common domain"/>
    <property type="match status" value="1"/>
</dbReference>
<keyword evidence="9" id="KW-0030">Aminoacyl-tRNA synthetase</keyword>
<dbReference type="SUPFAM" id="SSF50447">
    <property type="entry name" value="Translation proteins"/>
    <property type="match status" value="1"/>
</dbReference>
<dbReference type="InterPro" id="IPR012947">
    <property type="entry name" value="tRNA_SAD"/>
</dbReference>
<dbReference type="AlphaFoldDB" id="A0ABD5PSP5"/>
<accession>A0ABD5PSP5</accession>
<dbReference type="EMBL" id="JBHSFA010000007">
    <property type="protein sequence ID" value="MFC4543493.1"/>
    <property type="molecule type" value="Genomic_DNA"/>
</dbReference>
<evidence type="ECO:0000256" key="11">
    <source>
        <dbReference type="SAM" id="MobiDB-lite"/>
    </source>
</evidence>
<protein>
    <submittedName>
        <fullName evidence="13">Alanyl-tRNA editing protein</fullName>
    </submittedName>
</protein>
<dbReference type="Gene3D" id="3.30.980.10">
    <property type="entry name" value="Threonyl-trna Synthetase, Chain A, domain 2"/>
    <property type="match status" value="1"/>
</dbReference>
<dbReference type="InterPro" id="IPR018163">
    <property type="entry name" value="Thr/Ala-tRNA-synth_IIc_edit"/>
</dbReference>
<organism evidence="13 14">
    <name type="scientific">Halosolutus amylolyticus</name>
    <dbReference type="NCBI Taxonomy" id="2932267"/>
    <lineage>
        <taxon>Archaea</taxon>
        <taxon>Methanobacteriati</taxon>
        <taxon>Methanobacteriota</taxon>
        <taxon>Stenosarchaea group</taxon>
        <taxon>Halobacteria</taxon>
        <taxon>Halobacteriales</taxon>
        <taxon>Natrialbaceae</taxon>
        <taxon>Halosolutus</taxon>
    </lineage>
</organism>
<dbReference type="GO" id="GO:0006412">
    <property type="term" value="P:translation"/>
    <property type="evidence" value="ECO:0007669"/>
    <property type="project" value="UniProtKB-KW"/>
</dbReference>
<dbReference type="PROSITE" id="PS50860">
    <property type="entry name" value="AA_TRNA_LIGASE_II_ALA"/>
    <property type="match status" value="1"/>
</dbReference>
<feature type="domain" description="Alanyl-transfer RNA synthetases family profile" evidence="12">
    <location>
        <begin position="1"/>
        <end position="265"/>
    </location>
</feature>
<dbReference type="InterPro" id="IPR050058">
    <property type="entry name" value="Ala-tRNA_ligase"/>
</dbReference>
<dbReference type="Gene3D" id="3.10.310.40">
    <property type="match status" value="1"/>
</dbReference>
<name>A0ABD5PSP5_9EURY</name>
<evidence type="ECO:0000313" key="13">
    <source>
        <dbReference type="EMBL" id="MFC4543493.1"/>
    </source>
</evidence>
<evidence type="ECO:0000256" key="10">
    <source>
        <dbReference type="SAM" id="Coils"/>
    </source>
</evidence>